<keyword evidence="3" id="KW-0547">Nucleotide-binding</keyword>
<keyword evidence="10" id="KW-1185">Reference proteome</keyword>
<dbReference type="PROSITE" id="PS50929">
    <property type="entry name" value="ABC_TM1F"/>
    <property type="match status" value="1"/>
</dbReference>
<evidence type="ECO:0000256" key="5">
    <source>
        <dbReference type="ARBA" id="ARBA00022989"/>
    </source>
</evidence>
<keyword evidence="1" id="KW-0813">Transport</keyword>
<dbReference type="InterPro" id="IPR036640">
    <property type="entry name" value="ABC1_TM_sf"/>
</dbReference>
<evidence type="ECO:0000313" key="10">
    <source>
        <dbReference type="Proteomes" id="UP001217089"/>
    </source>
</evidence>
<dbReference type="InterPro" id="IPR050173">
    <property type="entry name" value="ABC_transporter_C-like"/>
</dbReference>
<feature type="transmembrane region" description="Helical" evidence="7">
    <location>
        <begin position="326"/>
        <end position="350"/>
    </location>
</feature>
<name>A0ABQ9DXU0_TEGGR</name>
<dbReference type="PANTHER" id="PTHR24223:SF447">
    <property type="entry name" value="MULTIDRUG RESISTANCE-ASSOCIATED PROTEIN 5"/>
    <property type="match status" value="1"/>
</dbReference>
<evidence type="ECO:0000256" key="2">
    <source>
        <dbReference type="ARBA" id="ARBA00022692"/>
    </source>
</evidence>
<keyword evidence="2 7" id="KW-0812">Transmembrane</keyword>
<evidence type="ECO:0000256" key="4">
    <source>
        <dbReference type="ARBA" id="ARBA00022840"/>
    </source>
</evidence>
<evidence type="ECO:0000256" key="1">
    <source>
        <dbReference type="ARBA" id="ARBA00022448"/>
    </source>
</evidence>
<protein>
    <recommendedName>
        <fullName evidence="8">ABC transmembrane type-1 domain-containing protein</fullName>
    </recommendedName>
</protein>
<accession>A0ABQ9DXU0</accession>
<dbReference type="Pfam" id="PF00664">
    <property type="entry name" value="ABC_membrane"/>
    <property type="match status" value="1"/>
</dbReference>
<dbReference type="Gene3D" id="1.20.1560.10">
    <property type="entry name" value="ABC transporter type 1, transmembrane domain"/>
    <property type="match status" value="1"/>
</dbReference>
<evidence type="ECO:0000256" key="3">
    <source>
        <dbReference type="ARBA" id="ARBA00022741"/>
    </source>
</evidence>
<proteinExistence type="predicted"/>
<keyword evidence="5 7" id="KW-1133">Transmembrane helix</keyword>
<feature type="transmembrane region" description="Helical" evidence="7">
    <location>
        <begin position="229"/>
        <end position="258"/>
    </location>
</feature>
<dbReference type="SUPFAM" id="SSF90123">
    <property type="entry name" value="ABC transporter transmembrane region"/>
    <property type="match status" value="1"/>
</dbReference>
<evidence type="ECO:0000313" key="9">
    <source>
        <dbReference type="EMBL" id="KAJ8298099.1"/>
    </source>
</evidence>
<gene>
    <name evidence="9" type="ORF">KUTeg_024630</name>
</gene>
<evidence type="ECO:0000256" key="7">
    <source>
        <dbReference type="SAM" id="Phobius"/>
    </source>
</evidence>
<dbReference type="EMBL" id="JARBDR010000923">
    <property type="protein sequence ID" value="KAJ8298099.1"/>
    <property type="molecule type" value="Genomic_DNA"/>
</dbReference>
<evidence type="ECO:0000256" key="6">
    <source>
        <dbReference type="ARBA" id="ARBA00023136"/>
    </source>
</evidence>
<dbReference type="InterPro" id="IPR011527">
    <property type="entry name" value="ABC1_TM_dom"/>
</dbReference>
<dbReference type="Proteomes" id="UP001217089">
    <property type="component" value="Unassembled WGS sequence"/>
</dbReference>
<dbReference type="PANTHER" id="PTHR24223">
    <property type="entry name" value="ATP-BINDING CASSETTE SUB-FAMILY C"/>
    <property type="match status" value="1"/>
</dbReference>
<keyword evidence="4" id="KW-0067">ATP-binding</keyword>
<organism evidence="9 10">
    <name type="scientific">Tegillarca granosa</name>
    <name type="common">Malaysian cockle</name>
    <name type="synonym">Anadara granosa</name>
    <dbReference type="NCBI Taxonomy" id="220873"/>
    <lineage>
        <taxon>Eukaryota</taxon>
        <taxon>Metazoa</taxon>
        <taxon>Spiralia</taxon>
        <taxon>Lophotrochozoa</taxon>
        <taxon>Mollusca</taxon>
        <taxon>Bivalvia</taxon>
        <taxon>Autobranchia</taxon>
        <taxon>Pteriomorphia</taxon>
        <taxon>Arcoida</taxon>
        <taxon>Arcoidea</taxon>
        <taxon>Arcidae</taxon>
        <taxon>Tegillarca</taxon>
    </lineage>
</organism>
<feature type="transmembrane region" description="Helical" evidence="7">
    <location>
        <begin position="299"/>
        <end position="320"/>
    </location>
</feature>
<feature type="domain" description="ABC transmembrane type-1" evidence="8">
    <location>
        <begin position="210"/>
        <end position="397"/>
    </location>
</feature>
<sequence>MQGKAMDSSRRKSSVPQLRRFSIFTSDEQRRESLGIDNRGFSADGETSNKFRYGGTKDVLTDMSLGLDTTYSRRYTIALKTLKPFRPRSKDGKIPIQKAGLFSYLFISWISSLVWKLFRKRKEQLTEDDIWECSEAEMSKPNTERMKRLWDEELAKRGPKKASVLRIWFMFTRTRIFVTFSKTDHKKKQSKYMSTYRKQPGRTLYRDRNVVGYLLELIVTYLESTENDLVYGLGLVAAMLAGDVLRATSFSFIILFGIQTGVRFRAGYLGLAYHKLLKLRNLKGKTLAEMITLYGSDGFRVFLVCAIFVYILAFPVYLIIGTVYTYYLIGPWCFIAVGVFLICYQLQACLTRIVAKIRKKVLVYTDKRVRKMTEVLNSMKLIKMYAWESSFKESVEADVGGNIVPIVVPFRIYGNVTIGSSLDDTVFKD</sequence>
<comment type="caution">
    <text evidence="9">The sequence shown here is derived from an EMBL/GenBank/DDBJ whole genome shotgun (WGS) entry which is preliminary data.</text>
</comment>
<reference evidence="9 10" key="1">
    <citation type="submission" date="2022-12" db="EMBL/GenBank/DDBJ databases">
        <title>Chromosome-level genome of Tegillarca granosa.</title>
        <authorList>
            <person name="Kim J."/>
        </authorList>
    </citation>
    <scope>NUCLEOTIDE SEQUENCE [LARGE SCALE GENOMIC DNA]</scope>
    <source>
        <strain evidence="9">Teg-2019</strain>
        <tissue evidence="9">Adductor muscle</tissue>
    </source>
</reference>
<evidence type="ECO:0000259" key="8">
    <source>
        <dbReference type="PROSITE" id="PS50929"/>
    </source>
</evidence>
<keyword evidence="6 7" id="KW-0472">Membrane</keyword>